<evidence type="ECO:0000256" key="5">
    <source>
        <dbReference type="ARBA" id="ARBA00023136"/>
    </source>
</evidence>
<reference evidence="7 8" key="1">
    <citation type="submission" date="2018-01" db="EMBL/GenBank/DDBJ databases">
        <title>Complete genome sequence of Flavivirga eckloniae ECD14 isolated from seaweed Ecklonia cava.</title>
        <authorList>
            <person name="Lee J.H."/>
            <person name="Baik K.S."/>
            <person name="Seong C.N."/>
        </authorList>
    </citation>
    <scope>NUCLEOTIDE SEQUENCE [LARGE SCALE GENOMIC DNA]</scope>
    <source>
        <strain evidence="7 8">ECD14</strain>
    </source>
</reference>
<dbReference type="RefSeq" id="WP_102756882.1">
    <property type="nucleotide sequence ID" value="NZ_CP025791.1"/>
</dbReference>
<evidence type="ECO:0000256" key="1">
    <source>
        <dbReference type="ARBA" id="ARBA00004236"/>
    </source>
</evidence>
<dbReference type="InterPro" id="IPR001173">
    <property type="entry name" value="Glyco_trans_2-like"/>
</dbReference>
<evidence type="ECO:0000313" key="7">
    <source>
        <dbReference type="EMBL" id="AUP80230.1"/>
    </source>
</evidence>
<name>A0A2K9PT36_9FLAO</name>
<evidence type="ECO:0000259" key="6">
    <source>
        <dbReference type="Pfam" id="PF00535"/>
    </source>
</evidence>
<dbReference type="Pfam" id="PF00535">
    <property type="entry name" value="Glycos_transf_2"/>
    <property type="match status" value="1"/>
</dbReference>
<dbReference type="InterPro" id="IPR029044">
    <property type="entry name" value="Nucleotide-diphossugar_trans"/>
</dbReference>
<comment type="subcellular location">
    <subcellularLocation>
        <location evidence="1">Cell membrane</location>
    </subcellularLocation>
</comment>
<keyword evidence="4 7" id="KW-0808">Transferase</keyword>
<dbReference type="GO" id="GO:0005886">
    <property type="term" value="C:plasma membrane"/>
    <property type="evidence" value="ECO:0007669"/>
    <property type="project" value="UniProtKB-SubCell"/>
</dbReference>
<keyword evidence="3" id="KW-0328">Glycosyltransferase</keyword>
<dbReference type="PANTHER" id="PTHR43646:SF2">
    <property type="entry name" value="GLYCOSYLTRANSFERASE 2-LIKE DOMAIN-CONTAINING PROTEIN"/>
    <property type="match status" value="1"/>
</dbReference>
<dbReference type="EMBL" id="CP025791">
    <property type="protein sequence ID" value="AUP80230.1"/>
    <property type="molecule type" value="Genomic_DNA"/>
</dbReference>
<dbReference type="Proteomes" id="UP000235826">
    <property type="component" value="Chromosome"/>
</dbReference>
<evidence type="ECO:0000313" key="8">
    <source>
        <dbReference type="Proteomes" id="UP000235826"/>
    </source>
</evidence>
<sequence length="272" mass="31156">MNKLSIIIPILNEADHIGNLLTHLLKNSSKENIADIIIVDGGSTDGSLDIVSKYMSGRAFRLRSRQAKSRPNKNLSSKLVPGEVLEETIIKLFNAPKGRAKQMNLGAKHATGNTLYFLHADSFPPKNFDVLILNEVNKGNQAGCFRMKFNSNHLWLKLAGQLTRLPWKICRGGDQSQFITMALFNDIGGFNEDYTIYEDNDLISKLYDRKQFVVIQEWLTTSARCYCANGVWKLQYYYWRIHLKKWMGADAKELNRYYKKYVYSCAGKNLIK</sequence>
<evidence type="ECO:0000256" key="4">
    <source>
        <dbReference type="ARBA" id="ARBA00022679"/>
    </source>
</evidence>
<protein>
    <submittedName>
        <fullName evidence="7">Glycosyl transferase family 2</fullName>
    </submittedName>
</protein>
<dbReference type="InterPro" id="IPR026461">
    <property type="entry name" value="Trfase_2_rSAM/seldom_assoc"/>
</dbReference>
<dbReference type="Gene3D" id="3.90.550.10">
    <property type="entry name" value="Spore Coat Polysaccharide Biosynthesis Protein SpsA, Chain A"/>
    <property type="match status" value="1"/>
</dbReference>
<gene>
    <name evidence="7" type="ORF">C1H87_16555</name>
</gene>
<keyword evidence="2" id="KW-1003">Cell membrane</keyword>
<evidence type="ECO:0000256" key="3">
    <source>
        <dbReference type="ARBA" id="ARBA00022676"/>
    </source>
</evidence>
<dbReference type="PANTHER" id="PTHR43646">
    <property type="entry name" value="GLYCOSYLTRANSFERASE"/>
    <property type="match status" value="1"/>
</dbReference>
<keyword evidence="5" id="KW-0472">Membrane</keyword>
<dbReference type="CDD" id="cd02522">
    <property type="entry name" value="GT_2_like_a"/>
    <property type="match status" value="1"/>
</dbReference>
<feature type="domain" description="Glycosyltransferase 2-like" evidence="6">
    <location>
        <begin position="5"/>
        <end position="61"/>
    </location>
</feature>
<dbReference type="GO" id="GO:0016757">
    <property type="term" value="F:glycosyltransferase activity"/>
    <property type="evidence" value="ECO:0007669"/>
    <property type="project" value="UniProtKB-KW"/>
</dbReference>
<dbReference type="AlphaFoldDB" id="A0A2K9PT36"/>
<dbReference type="KEGG" id="fek:C1H87_16555"/>
<dbReference type="OrthoDB" id="9810303at2"/>
<organism evidence="7 8">
    <name type="scientific">Flavivirga eckloniae</name>
    <dbReference type="NCBI Taxonomy" id="1803846"/>
    <lineage>
        <taxon>Bacteria</taxon>
        <taxon>Pseudomonadati</taxon>
        <taxon>Bacteroidota</taxon>
        <taxon>Flavobacteriia</taxon>
        <taxon>Flavobacteriales</taxon>
        <taxon>Flavobacteriaceae</taxon>
        <taxon>Flavivirga</taxon>
    </lineage>
</organism>
<keyword evidence="8" id="KW-1185">Reference proteome</keyword>
<dbReference type="SUPFAM" id="SSF53448">
    <property type="entry name" value="Nucleotide-diphospho-sugar transferases"/>
    <property type="match status" value="1"/>
</dbReference>
<accession>A0A2K9PT36</accession>
<proteinExistence type="predicted"/>
<evidence type="ECO:0000256" key="2">
    <source>
        <dbReference type="ARBA" id="ARBA00022475"/>
    </source>
</evidence>